<evidence type="ECO:0000256" key="2">
    <source>
        <dbReference type="ARBA" id="ARBA00022617"/>
    </source>
</evidence>
<evidence type="ECO:0000256" key="3">
    <source>
        <dbReference type="ARBA" id="ARBA00022723"/>
    </source>
</evidence>
<reference evidence="9 10" key="1">
    <citation type="submission" date="2024-10" db="EMBL/GenBank/DDBJ databases">
        <authorList>
            <person name="Yang X.-N."/>
        </authorList>
    </citation>
    <scope>NUCLEOTIDE SEQUENCE [LARGE SCALE GENOMIC DNA]</scope>
    <source>
        <strain evidence="9 10">CAU 1059</strain>
    </source>
</reference>
<dbReference type="RefSeq" id="WP_377169275.1">
    <property type="nucleotide sequence ID" value="NZ_JBHTJC010000001.1"/>
</dbReference>
<evidence type="ECO:0000256" key="5">
    <source>
        <dbReference type="ARBA" id="ARBA00023004"/>
    </source>
</evidence>
<name>A0ABW7I436_9RHOB</name>
<dbReference type="InterPro" id="IPR009056">
    <property type="entry name" value="Cyt_c-like_dom"/>
</dbReference>
<evidence type="ECO:0000259" key="8">
    <source>
        <dbReference type="PROSITE" id="PS51007"/>
    </source>
</evidence>
<keyword evidence="7" id="KW-0732">Signal</keyword>
<feature type="signal peptide" evidence="7">
    <location>
        <begin position="1"/>
        <end position="21"/>
    </location>
</feature>
<evidence type="ECO:0000256" key="1">
    <source>
        <dbReference type="ARBA" id="ARBA00022448"/>
    </source>
</evidence>
<keyword evidence="5 6" id="KW-0408">Iron</keyword>
<dbReference type="Proteomes" id="UP001607157">
    <property type="component" value="Unassembled WGS sequence"/>
</dbReference>
<dbReference type="EMBL" id="JBIHMM010000001">
    <property type="protein sequence ID" value="MFH0252619.1"/>
    <property type="molecule type" value="Genomic_DNA"/>
</dbReference>
<organism evidence="9 10">
    <name type="scientific">Roseovarius aquimarinus</name>
    <dbReference type="NCBI Taxonomy" id="1229156"/>
    <lineage>
        <taxon>Bacteria</taxon>
        <taxon>Pseudomonadati</taxon>
        <taxon>Pseudomonadota</taxon>
        <taxon>Alphaproteobacteria</taxon>
        <taxon>Rhodobacterales</taxon>
        <taxon>Roseobacteraceae</taxon>
        <taxon>Roseovarius</taxon>
    </lineage>
</organism>
<evidence type="ECO:0000313" key="10">
    <source>
        <dbReference type="Proteomes" id="UP001607157"/>
    </source>
</evidence>
<accession>A0ABW7I436</accession>
<keyword evidence="1" id="KW-0813">Transport</keyword>
<dbReference type="InterPro" id="IPR036909">
    <property type="entry name" value="Cyt_c-like_dom_sf"/>
</dbReference>
<keyword evidence="10" id="KW-1185">Reference proteome</keyword>
<dbReference type="PROSITE" id="PS51007">
    <property type="entry name" value="CYTC"/>
    <property type="match status" value="1"/>
</dbReference>
<keyword evidence="2 6" id="KW-0349">Heme</keyword>
<keyword evidence="4" id="KW-0249">Electron transport</keyword>
<dbReference type="Pfam" id="PF13442">
    <property type="entry name" value="Cytochrome_CBB3"/>
    <property type="match status" value="1"/>
</dbReference>
<feature type="chain" id="PRO_5046559639" evidence="7">
    <location>
        <begin position="22"/>
        <end position="151"/>
    </location>
</feature>
<evidence type="ECO:0000256" key="7">
    <source>
        <dbReference type="SAM" id="SignalP"/>
    </source>
</evidence>
<feature type="domain" description="Cytochrome c" evidence="8">
    <location>
        <begin position="29"/>
        <end position="147"/>
    </location>
</feature>
<dbReference type="PANTHER" id="PTHR11961">
    <property type="entry name" value="CYTOCHROME C"/>
    <property type="match status" value="1"/>
</dbReference>
<keyword evidence="3 6" id="KW-0479">Metal-binding</keyword>
<evidence type="ECO:0000256" key="6">
    <source>
        <dbReference type="PROSITE-ProRule" id="PRU00433"/>
    </source>
</evidence>
<evidence type="ECO:0000256" key="4">
    <source>
        <dbReference type="ARBA" id="ARBA00022982"/>
    </source>
</evidence>
<dbReference type="InterPro" id="IPR002327">
    <property type="entry name" value="Cyt_c_1A/1B"/>
</dbReference>
<gene>
    <name evidence="9" type="ORF">ACGRVM_01830</name>
</gene>
<protein>
    <submittedName>
        <fullName evidence="9">C-type cytochrome</fullName>
    </submittedName>
</protein>
<dbReference type="Gene3D" id="1.10.760.10">
    <property type="entry name" value="Cytochrome c-like domain"/>
    <property type="match status" value="1"/>
</dbReference>
<proteinExistence type="predicted"/>
<sequence length="151" mass="16229">MKPNFATATAAAFMLAAPAFAAEGAAPTGDAAAGEEVFAKQCVTCHVVKDDSGELLAGRNGRQGPNLYGVAGAPVAHVEDFKYGKSTMEAAEKGLEWTEENFVGYVQDPTGWLRDVLEDDRARSKMSWKVRDEQDAKDLYAYLHSIGPDAE</sequence>
<dbReference type="SUPFAM" id="SSF46626">
    <property type="entry name" value="Cytochrome c"/>
    <property type="match status" value="1"/>
</dbReference>
<evidence type="ECO:0000313" key="9">
    <source>
        <dbReference type="EMBL" id="MFH0252619.1"/>
    </source>
</evidence>
<comment type="caution">
    <text evidence="9">The sequence shown here is derived from an EMBL/GenBank/DDBJ whole genome shotgun (WGS) entry which is preliminary data.</text>
</comment>